<evidence type="ECO:0000313" key="2">
    <source>
        <dbReference type="EMBL" id="SHM34650.1"/>
    </source>
</evidence>
<dbReference type="OrthoDB" id="9795306at2"/>
<dbReference type="PANTHER" id="PTHR34109">
    <property type="entry name" value="BNAUNNG04460D PROTEIN-RELATED"/>
    <property type="match status" value="1"/>
</dbReference>
<organism evidence="2 3">
    <name type="scientific">Flavobacterium saccharophilum</name>
    <dbReference type="NCBI Taxonomy" id="29534"/>
    <lineage>
        <taxon>Bacteria</taxon>
        <taxon>Pseudomonadati</taxon>
        <taxon>Bacteroidota</taxon>
        <taxon>Flavobacteriia</taxon>
        <taxon>Flavobacteriales</taxon>
        <taxon>Flavobacteriaceae</taxon>
        <taxon>Flavobacterium</taxon>
    </lineage>
</organism>
<evidence type="ECO:0000259" key="1">
    <source>
        <dbReference type="Pfam" id="PF00903"/>
    </source>
</evidence>
<keyword evidence="3" id="KW-1185">Reference proteome</keyword>
<dbReference type="CDD" id="cd07246">
    <property type="entry name" value="VOC_like"/>
    <property type="match status" value="1"/>
</dbReference>
<dbReference type="SUPFAM" id="SSF54593">
    <property type="entry name" value="Glyoxalase/Bleomycin resistance protein/Dihydroxybiphenyl dioxygenase"/>
    <property type="match status" value="1"/>
</dbReference>
<evidence type="ECO:0000313" key="3">
    <source>
        <dbReference type="Proteomes" id="UP000184121"/>
    </source>
</evidence>
<dbReference type="PANTHER" id="PTHR34109:SF1">
    <property type="entry name" value="VOC DOMAIN-CONTAINING PROTEIN"/>
    <property type="match status" value="1"/>
</dbReference>
<gene>
    <name evidence="2" type="ORF">SAMN05444366_2970</name>
</gene>
<dbReference type="STRING" id="29534.SAMN05444366_2970"/>
<dbReference type="InterPro" id="IPR004360">
    <property type="entry name" value="Glyas_Fos-R_dOase_dom"/>
</dbReference>
<dbReference type="Gene3D" id="3.30.720.110">
    <property type="match status" value="1"/>
</dbReference>
<dbReference type="Gene3D" id="3.30.720.120">
    <property type="match status" value="1"/>
</dbReference>
<dbReference type="InterPro" id="IPR029068">
    <property type="entry name" value="Glyas_Bleomycin-R_OHBP_Dase"/>
</dbReference>
<accession>A0A1M7I1Q7</accession>
<feature type="domain" description="Glyoxalase/fosfomycin resistance/dioxygenase" evidence="1">
    <location>
        <begin position="21"/>
        <end position="120"/>
    </location>
</feature>
<reference evidence="3" key="1">
    <citation type="submission" date="2016-11" db="EMBL/GenBank/DDBJ databases">
        <authorList>
            <person name="Varghese N."/>
            <person name="Submissions S."/>
        </authorList>
    </citation>
    <scope>NUCLEOTIDE SEQUENCE [LARGE SCALE GENOMIC DNA]</scope>
    <source>
        <strain evidence="3">DSM 1811</strain>
    </source>
</reference>
<proteinExistence type="predicted"/>
<dbReference type="RefSeq" id="WP_072973637.1">
    <property type="nucleotide sequence ID" value="NZ_FRBY01000004.1"/>
</dbReference>
<dbReference type="EMBL" id="FRBY01000004">
    <property type="protein sequence ID" value="SHM34650.1"/>
    <property type="molecule type" value="Genomic_DNA"/>
</dbReference>
<protein>
    <submittedName>
        <fullName evidence="2">Uncharacterized conserved protein PhnB, glyoxalase superfamily</fullName>
    </submittedName>
</protein>
<dbReference type="AlphaFoldDB" id="A0A1M7I1Q7"/>
<name>A0A1M7I1Q7_9FLAO</name>
<dbReference type="Proteomes" id="UP000184121">
    <property type="component" value="Unassembled WGS sequence"/>
</dbReference>
<dbReference type="Pfam" id="PF00903">
    <property type="entry name" value="Glyoxalase"/>
    <property type="match status" value="1"/>
</dbReference>
<sequence>MNIPKNHQTIMPYLILDGALKFIDFTKNVFNATVLHAPQLRDDGTALHAEINIHGSTIMFADTTSDWKPQTANLFVYVPNADESFKKALEEGATELMGLSDQEYGRTCGVTDPFGNVWWITSVNEFTI</sequence>